<evidence type="ECO:0000313" key="1">
    <source>
        <dbReference type="EMBL" id="SHH87690.1"/>
    </source>
</evidence>
<proteinExistence type="predicted"/>
<gene>
    <name evidence="1" type="ORF">SAMN02745207_02936</name>
</gene>
<dbReference type="AlphaFoldDB" id="A0A1M5WJE4"/>
<dbReference type="Proteomes" id="UP000184447">
    <property type="component" value="Unassembled WGS sequence"/>
</dbReference>
<dbReference type="STRING" id="1121316.SAMN02745207_02936"/>
<reference evidence="1 2" key="1">
    <citation type="submission" date="2016-11" db="EMBL/GenBank/DDBJ databases">
        <authorList>
            <person name="Jaros S."/>
            <person name="Januszkiewicz K."/>
            <person name="Wedrychowicz H."/>
        </authorList>
    </citation>
    <scope>NUCLEOTIDE SEQUENCE [LARGE SCALE GENOMIC DNA]</scope>
    <source>
        <strain evidence="1 2">DSM 8605</strain>
    </source>
</reference>
<dbReference type="EMBL" id="FQXM01000018">
    <property type="protein sequence ID" value="SHH87690.1"/>
    <property type="molecule type" value="Genomic_DNA"/>
</dbReference>
<name>A0A1M5WJE4_9CLOT</name>
<evidence type="ECO:0000313" key="2">
    <source>
        <dbReference type="Proteomes" id="UP000184447"/>
    </source>
</evidence>
<organism evidence="1 2">
    <name type="scientific">Clostridium grantii DSM 8605</name>
    <dbReference type="NCBI Taxonomy" id="1121316"/>
    <lineage>
        <taxon>Bacteria</taxon>
        <taxon>Bacillati</taxon>
        <taxon>Bacillota</taxon>
        <taxon>Clostridia</taxon>
        <taxon>Eubacteriales</taxon>
        <taxon>Clostridiaceae</taxon>
        <taxon>Clostridium</taxon>
    </lineage>
</organism>
<accession>A0A1M5WJE4</accession>
<sequence>MMTEYSSKHQKINTNSVSVPHYHEIDNTSATGLNYELNNLSGYTGYIPNLHSVADGYDKNEKIKDILKSENLF</sequence>
<keyword evidence="2" id="KW-1185">Reference proteome</keyword>
<protein>
    <submittedName>
        <fullName evidence="1">Uncharacterized protein</fullName>
    </submittedName>
</protein>